<dbReference type="GO" id="GO:0005886">
    <property type="term" value="C:plasma membrane"/>
    <property type="evidence" value="ECO:0007669"/>
    <property type="project" value="UniProtKB-SubCell"/>
</dbReference>
<dbReference type="STRING" id="1001994.MY1_0750"/>
<evidence type="ECO:0000313" key="8">
    <source>
        <dbReference type="Proteomes" id="UP000004440"/>
    </source>
</evidence>
<dbReference type="RefSeq" id="WP_007550286.1">
    <property type="nucleotide sequence ID" value="NZ_AFPU01000001.1"/>
</dbReference>
<keyword evidence="4 6" id="KW-1133">Transmembrane helix</keyword>
<dbReference type="Pfam" id="PF07681">
    <property type="entry name" value="DoxX"/>
    <property type="match status" value="1"/>
</dbReference>
<evidence type="ECO:0000256" key="5">
    <source>
        <dbReference type="ARBA" id="ARBA00023136"/>
    </source>
</evidence>
<dbReference type="AlphaFoldDB" id="F9CW60"/>
<evidence type="ECO:0000256" key="6">
    <source>
        <dbReference type="SAM" id="Phobius"/>
    </source>
</evidence>
<reference evidence="7 8" key="1">
    <citation type="journal article" date="2011" name="J. Bacteriol.">
        <title>Genome Sequence of an Ammonia-Oxidizing Soil Archaeon, "Candidatus Nitrosoarchaeum koreensis" MY1.</title>
        <authorList>
            <person name="Kim B.K."/>
            <person name="Jung M.Y."/>
            <person name="Yu D.S."/>
            <person name="Park S.J."/>
            <person name="Oh T.K."/>
            <person name="Rhee S.K."/>
            <person name="Kim J.F."/>
        </authorList>
    </citation>
    <scope>NUCLEOTIDE SEQUENCE [LARGE SCALE GENOMIC DNA]</scope>
    <source>
        <strain evidence="7 8">MY1</strain>
    </source>
</reference>
<keyword evidence="5 6" id="KW-0472">Membrane</keyword>
<comment type="subcellular location">
    <subcellularLocation>
        <location evidence="1">Cell membrane</location>
        <topology evidence="1">Multi-pass membrane protein</topology>
    </subcellularLocation>
</comment>
<feature type="transmembrane region" description="Helical" evidence="6">
    <location>
        <begin position="12"/>
        <end position="32"/>
    </location>
</feature>
<keyword evidence="8" id="KW-1185">Reference proteome</keyword>
<dbReference type="PANTHER" id="PTHR33452">
    <property type="entry name" value="OXIDOREDUCTASE CATD-RELATED"/>
    <property type="match status" value="1"/>
</dbReference>
<keyword evidence="3 6" id="KW-0812">Transmembrane</keyword>
<comment type="caution">
    <text evidence="7">The sequence shown here is derived from an EMBL/GenBank/DDBJ whole genome shotgun (WGS) entry which is preliminary data.</text>
</comment>
<dbReference type="EMBL" id="AFPU01000001">
    <property type="protein sequence ID" value="EGP93512.1"/>
    <property type="molecule type" value="Genomic_DNA"/>
</dbReference>
<sequence length="138" mass="14620">MAEATIRNSIFYDITHFGIRITIGAIFIAHSLGKFEPGFAENLPNMGLPAEMQIPIALAELVPGILLIIGGLTRISASLLSIVMLGAIFVAKGAQSFAGRGGVEFETLILSGCLLLIVIGPGRISISHILKKVPRVLQ</sequence>
<dbReference type="PANTHER" id="PTHR33452:SF1">
    <property type="entry name" value="INNER MEMBRANE PROTEIN YPHA-RELATED"/>
    <property type="match status" value="1"/>
</dbReference>
<name>F9CW60_9ARCH</name>
<evidence type="ECO:0000313" key="7">
    <source>
        <dbReference type="EMBL" id="EGP93512.1"/>
    </source>
</evidence>
<proteinExistence type="predicted"/>
<evidence type="ECO:0000256" key="1">
    <source>
        <dbReference type="ARBA" id="ARBA00004651"/>
    </source>
</evidence>
<feature type="transmembrane region" description="Helical" evidence="6">
    <location>
        <begin position="109"/>
        <end position="130"/>
    </location>
</feature>
<protein>
    <submittedName>
        <fullName evidence="7">DoxX family protein</fullName>
    </submittedName>
</protein>
<dbReference type="PATRIC" id="fig|1001994.6.peg.733"/>
<feature type="transmembrane region" description="Helical" evidence="6">
    <location>
        <begin position="79"/>
        <end position="97"/>
    </location>
</feature>
<evidence type="ECO:0000256" key="4">
    <source>
        <dbReference type="ARBA" id="ARBA00022989"/>
    </source>
</evidence>
<organism evidence="7 8">
    <name type="scientific">Nitrosarchaeum koreense MY1</name>
    <dbReference type="NCBI Taxonomy" id="1001994"/>
    <lineage>
        <taxon>Archaea</taxon>
        <taxon>Nitrososphaerota</taxon>
        <taxon>Nitrososphaeria</taxon>
        <taxon>Nitrosopumilales</taxon>
        <taxon>Nitrosopumilaceae</taxon>
        <taxon>Nitrosarchaeum</taxon>
    </lineage>
</organism>
<keyword evidence="2" id="KW-1003">Cell membrane</keyword>
<dbReference type="OrthoDB" id="10826at2157"/>
<dbReference type="Proteomes" id="UP000004440">
    <property type="component" value="Unassembled WGS sequence"/>
</dbReference>
<evidence type="ECO:0000256" key="2">
    <source>
        <dbReference type="ARBA" id="ARBA00022475"/>
    </source>
</evidence>
<evidence type="ECO:0000256" key="3">
    <source>
        <dbReference type="ARBA" id="ARBA00022692"/>
    </source>
</evidence>
<feature type="transmembrane region" description="Helical" evidence="6">
    <location>
        <begin position="52"/>
        <end position="72"/>
    </location>
</feature>
<accession>F9CW60</accession>
<dbReference type="InterPro" id="IPR032808">
    <property type="entry name" value="DoxX"/>
</dbReference>
<gene>
    <name evidence="7" type="ORF">MY1_0750</name>
</gene>
<dbReference type="InterPro" id="IPR051907">
    <property type="entry name" value="DoxX-like_oxidoreductase"/>
</dbReference>